<reference evidence="1" key="2">
    <citation type="submission" date="2023-06" db="EMBL/GenBank/DDBJ databases">
        <authorList>
            <consortium name="Lawrence Berkeley National Laboratory"/>
            <person name="Haridas S."/>
            <person name="Hensen N."/>
            <person name="Bonometti L."/>
            <person name="Westerberg I."/>
            <person name="Brannstrom I.O."/>
            <person name="Guillou S."/>
            <person name="Cros-Aarteil S."/>
            <person name="Calhoun S."/>
            <person name="Kuo A."/>
            <person name="Mondo S."/>
            <person name="Pangilinan J."/>
            <person name="Riley R."/>
            <person name="LaButti K."/>
            <person name="Andreopoulos B."/>
            <person name="Lipzen A."/>
            <person name="Chen C."/>
            <person name="Yanf M."/>
            <person name="Daum C."/>
            <person name="Ng V."/>
            <person name="Clum A."/>
            <person name="Steindorff A."/>
            <person name="Ohm R."/>
            <person name="Martin F."/>
            <person name="Silar P."/>
            <person name="Natvig D."/>
            <person name="Lalanne C."/>
            <person name="Gautier V."/>
            <person name="Ament-velasquez S.L."/>
            <person name="Kruys A."/>
            <person name="Hutchinson M.I."/>
            <person name="Powell A.J."/>
            <person name="Barry K."/>
            <person name="Miller A.N."/>
            <person name="Grigoriev I.V."/>
            <person name="Debuchy R."/>
            <person name="Gladieux P."/>
            <person name="Thoren M.H."/>
            <person name="Johannesson H."/>
        </authorList>
    </citation>
    <scope>NUCLEOTIDE SEQUENCE</scope>
    <source>
        <strain evidence="1">CBS 232.78</strain>
    </source>
</reference>
<name>A0AAE0NR16_9PEZI</name>
<comment type="caution">
    <text evidence="1">The sequence shown here is derived from an EMBL/GenBank/DDBJ whole genome shotgun (WGS) entry which is preliminary data.</text>
</comment>
<gene>
    <name evidence="1" type="ORF">B0H63DRAFT_191835</name>
</gene>
<protein>
    <submittedName>
        <fullName evidence="1">Uncharacterized protein</fullName>
    </submittedName>
</protein>
<organism evidence="1 2">
    <name type="scientific">Podospora didyma</name>
    <dbReference type="NCBI Taxonomy" id="330526"/>
    <lineage>
        <taxon>Eukaryota</taxon>
        <taxon>Fungi</taxon>
        <taxon>Dikarya</taxon>
        <taxon>Ascomycota</taxon>
        <taxon>Pezizomycotina</taxon>
        <taxon>Sordariomycetes</taxon>
        <taxon>Sordariomycetidae</taxon>
        <taxon>Sordariales</taxon>
        <taxon>Podosporaceae</taxon>
        <taxon>Podospora</taxon>
    </lineage>
</organism>
<accession>A0AAE0NR16</accession>
<dbReference type="EMBL" id="JAULSW010000004">
    <property type="protein sequence ID" value="KAK3386075.1"/>
    <property type="molecule type" value="Genomic_DNA"/>
</dbReference>
<evidence type="ECO:0000313" key="2">
    <source>
        <dbReference type="Proteomes" id="UP001285441"/>
    </source>
</evidence>
<sequence length="225" mass="25709">MGQHHSQPTKTRYPTERESDYSPCGLHPIHIGDTFVSPSRRHRYVVVHKLDHSPLGLSTSWLVRDFTESKWRRLTVVSAQASQFYYLEFCRVDLGEGMKRDDEHACANCRGVDYFLIDGPNGKHVGLVFPLEGTRGGFLRDDFCEGDILRAWKKRFPEEAKGVVSVHGLTSEQILRLIGEPRKVFCQRKGLDEKDESRPKYLVEMALLEVPVGGKKNEKVPSDRL</sequence>
<dbReference type="AlphaFoldDB" id="A0AAE0NR16"/>
<dbReference type="Gene3D" id="3.30.200.20">
    <property type="entry name" value="Phosphorylase Kinase, domain 1"/>
    <property type="match status" value="1"/>
</dbReference>
<proteinExistence type="predicted"/>
<dbReference type="Proteomes" id="UP001285441">
    <property type="component" value="Unassembled WGS sequence"/>
</dbReference>
<keyword evidence="2" id="KW-1185">Reference proteome</keyword>
<evidence type="ECO:0000313" key="1">
    <source>
        <dbReference type="EMBL" id="KAK3386075.1"/>
    </source>
</evidence>
<reference evidence="1" key="1">
    <citation type="journal article" date="2023" name="Mol. Phylogenet. Evol.">
        <title>Genome-scale phylogeny and comparative genomics of the fungal order Sordariales.</title>
        <authorList>
            <person name="Hensen N."/>
            <person name="Bonometti L."/>
            <person name="Westerberg I."/>
            <person name="Brannstrom I.O."/>
            <person name="Guillou S."/>
            <person name="Cros-Aarteil S."/>
            <person name="Calhoun S."/>
            <person name="Haridas S."/>
            <person name="Kuo A."/>
            <person name="Mondo S."/>
            <person name="Pangilinan J."/>
            <person name="Riley R."/>
            <person name="LaButti K."/>
            <person name="Andreopoulos B."/>
            <person name="Lipzen A."/>
            <person name="Chen C."/>
            <person name="Yan M."/>
            <person name="Daum C."/>
            <person name="Ng V."/>
            <person name="Clum A."/>
            <person name="Steindorff A."/>
            <person name="Ohm R.A."/>
            <person name="Martin F."/>
            <person name="Silar P."/>
            <person name="Natvig D.O."/>
            <person name="Lalanne C."/>
            <person name="Gautier V."/>
            <person name="Ament-Velasquez S.L."/>
            <person name="Kruys A."/>
            <person name="Hutchinson M.I."/>
            <person name="Powell A.J."/>
            <person name="Barry K."/>
            <person name="Miller A.N."/>
            <person name="Grigoriev I.V."/>
            <person name="Debuchy R."/>
            <person name="Gladieux P."/>
            <person name="Hiltunen Thoren M."/>
            <person name="Johannesson H."/>
        </authorList>
    </citation>
    <scope>NUCLEOTIDE SEQUENCE</scope>
    <source>
        <strain evidence="1">CBS 232.78</strain>
    </source>
</reference>